<reference evidence="5" key="1">
    <citation type="submission" date="2021-04" db="EMBL/GenBank/DDBJ databases">
        <title>Biosynthetic gene clusters of Dactylosporangioum roseum.</title>
        <authorList>
            <person name="Hartkoorn R.C."/>
            <person name="Beaudoing E."/>
            <person name="Hot D."/>
            <person name="Moureu S."/>
        </authorList>
    </citation>
    <scope>NUCLEOTIDE SEQUENCE</scope>
    <source>
        <strain evidence="5">NRRL B-16295</strain>
    </source>
</reference>
<organism evidence="5 6">
    <name type="scientific">Dactylosporangium roseum</name>
    <dbReference type="NCBI Taxonomy" id="47989"/>
    <lineage>
        <taxon>Bacteria</taxon>
        <taxon>Bacillati</taxon>
        <taxon>Actinomycetota</taxon>
        <taxon>Actinomycetes</taxon>
        <taxon>Micromonosporales</taxon>
        <taxon>Micromonosporaceae</taxon>
        <taxon>Dactylosporangium</taxon>
    </lineage>
</organism>
<evidence type="ECO:0000313" key="6">
    <source>
        <dbReference type="Proteomes" id="UP001058271"/>
    </source>
</evidence>
<feature type="domain" description="AMP-dependent synthetase/ligase" evidence="4">
    <location>
        <begin position="49"/>
        <end position="403"/>
    </location>
</feature>
<dbReference type="PANTHER" id="PTHR22754">
    <property type="entry name" value="DISCO-INTERACTING PROTEIN 2 DIP2 -RELATED"/>
    <property type="match status" value="1"/>
</dbReference>
<dbReference type="InterPro" id="IPR042099">
    <property type="entry name" value="ANL_N_sf"/>
</dbReference>
<evidence type="ECO:0000259" key="4">
    <source>
        <dbReference type="Pfam" id="PF00501"/>
    </source>
</evidence>
<dbReference type="Proteomes" id="UP001058271">
    <property type="component" value="Chromosome"/>
</dbReference>
<dbReference type="CDD" id="cd05931">
    <property type="entry name" value="FAAL"/>
    <property type="match status" value="1"/>
</dbReference>
<feature type="region of interest" description="Disordered" evidence="3">
    <location>
        <begin position="1"/>
        <end position="21"/>
    </location>
</feature>
<accession>A0ABY5YY71</accession>
<evidence type="ECO:0000256" key="3">
    <source>
        <dbReference type="SAM" id="MobiDB-lite"/>
    </source>
</evidence>
<keyword evidence="6" id="KW-1185">Reference proteome</keyword>
<dbReference type="InterPro" id="IPR000873">
    <property type="entry name" value="AMP-dep_synth/lig_dom"/>
</dbReference>
<keyword evidence="2 5" id="KW-0436">Ligase</keyword>
<dbReference type="SUPFAM" id="SSF56801">
    <property type="entry name" value="Acetyl-CoA synthetase-like"/>
    <property type="match status" value="1"/>
</dbReference>
<dbReference type="InterPro" id="IPR045851">
    <property type="entry name" value="AMP-bd_C_sf"/>
</dbReference>
<dbReference type="InterPro" id="IPR040097">
    <property type="entry name" value="FAAL/FAAC"/>
</dbReference>
<name>A0ABY5YY71_9ACTN</name>
<dbReference type="GO" id="GO:0016874">
    <property type="term" value="F:ligase activity"/>
    <property type="evidence" value="ECO:0007669"/>
    <property type="project" value="UniProtKB-KW"/>
</dbReference>
<dbReference type="PANTHER" id="PTHR22754:SF32">
    <property type="entry name" value="DISCO-INTERACTING PROTEIN 2"/>
    <property type="match status" value="1"/>
</dbReference>
<evidence type="ECO:0000313" key="5">
    <source>
        <dbReference type="EMBL" id="UWZ34705.1"/>
    </source>
</evidence>
<evidence type="ECO:0000256" key="2">
    <source>
        <dbReference type="ARBA" id="ARBA00022598"/>
    </source>
</evidence>
<sequence>MSGRPAPLVATTRGYDDVPDDAPPRTMAAALDRLRDRSRGLTFNADTAATYLSFAEVGELTADLAARWAGLGVGPGDRVVLVADDGYEFALLFLSALRAGVIAVPVHPPYRMGQAEQYGAILRRMVTDSAATCCLVGGSLREVVAGAELSLPVHEPADLRAAAPGAIRAPRPEDTAFLQFSSGTTAAPKAVVVSHRALLANAEAIRAGLRAEPADRAVSWLPLYHDMGLVGFLVVPVINQIATWYQSSLRFARSPIGWLRLISTVGATIAYAPNFAYGLLATRATDADVAALDLSAWRVAGCGAEPVQAHTLRAFAERFAPAGFAGHAFLPSYGLAESTLAVTLTPAGSGLRTTRLDGREIVSCGVPVAGTEVRILGPGGERCGPGVEGEICVRGASLADGYHGRPEETARAWADGWLHTGDQGFLRDGHLYVTGRLKDIILVNGINHHPHDIERVAGTVAGIRAGNIAALPVRNGHSEGVRLVLSLARGADGDQVTEQVRRAVRRELGLSVHDILIVRGDLPKTSSGKLRRARTAELLRTGELVVRS</sequence>
<protein>
    <submittedName>
        <fullName evidence="5">Fatty acyl-AMP ligase</fullName>
    </submittedName>
</protein>
<dbReference type="Gene3D" id="3.40.50.12780">
    <property type="entry name" value="N-terminal domain of ligase-like"/>
    <property type="match status" value="1"/>
</dbReference>
<dbReference type="Gene3D" id="3.30.300.30">
    <property type="match status" value="1"/>
</dbReference>
<evidence type="ECO:0000256" key="1">
    <source>
        <dbReference type="ARBA" id="ARBA00006432"/>
    </source>
</evidence>
<comment type="similarity">
    <text evidence="1">Belongs to the ATP-dependent AMP-binding enzyme family.</text>
</comment>
<dbReference type="Pfam" id="PF00501">
    <property type="entry name" value="AMP-binding"/>
    <property type="match status" value="1"/>
</dbReference>
<gene>
    <name evidence="5" type="ORF">Drose_26295</name>
</gene>
<dbReference type="EMBL" id="CP073721">
    <property type="protein sequence ID" value="UWZ34705.1"/>
    <property type="molecule type" value="Genomic_DNA"/>
</dbReference>
<dbReference type="RefSeq" id="WP_260724038.1">
    <property type="nucleotide sequence ID" value="NZ_BAAABS010000052.1"/>
</dbReference>
<proteinExistence type="inferred from homology"/>